<dbReference type="EMBL" id="RDQH01000336">
    <property type="protein sequence ID" value="RXH87598.1"/>
    <property type="molecule type" value="Genomic_DNA"/>
</dbReference>
<sequence length="81" mass="9419">MLFFVHFIILGKENDSSIDYHLLELVDNEENWGDLSLGFGVLPIVDVNHDHRCFNQKRVEKSRAGTQDSYNLKGFLYAFQI</sequence>
<name>A0A498IW51_MALDO</name>
<organism evidence="1 2">
    <name type="scientific">Malus domestica</name>
    <name type="common">Apple</name>
    <name type="synonym">Pyrus malus</name>
    <dbReference type="NCBI Taxonomy" id="3750"/>
    <lineage>
        <taxon>Eukaryota</taxon>
        <taxon>Viridiplantae</taxon>
        <taxon>Streptophyta</taxon>
        <taxon>Embryophyta</taxon>
        <taxon>Tracheophyta</taxon>
        <taxon>Spermatophyta</taxon>
        <taxon>Magnoliopsida</taxon>
        <taxon>eudicotyledons</taxon>
        <taxon>Gunneridae</taxon>
        <taxon>Pentapetalae</taxon>
        <taxon>rosids</taxon>
        <taxon>fabids</taxon>
        <taxon>Rosales</taxon>
        <taxon>Rosaceae</taxon>
        <taxon>Amygdaloideae</taxon>
        <taxon>Maleae</taxon>
        <taxon>Malus</taxon>
    </lineage>
</organism>
<dbReference type="AlphaFoldDB" id="A0A498IW51"/>
<accession>A0A498IW51</accession>
<proteinExistence type="predicted"/>
<gene>
    <name evidence="1" type="ORF">DVH24_034498</name>
</gene>
<keyword evidence="2" id="KW-1185">Reference proteome</keyword>
<comment type="caution">
    <text evidence="1">The sequence shown here is derived from an EMBL/GenBank/DDBJ whole genome shotgun (WGS) entry which is preliminary data.</text>
</comment>
<reference evidence="1 2" key="1">
    <citation type="submission" date="2018-10" db="EMBL/GenBank/DDBJ databases">
        <title>A high-quality apple genome assembly.</title>
        <authorList>
            <person name="Hu J."/>
        </authorList>
    </citation>
    <scope>NUCLEOTIDE SEQUENCE [LARGE SCALE GENOMIC DNA]</scope>
    <source>
        <strain evidence="2">cv. HFTH1</strain>
        <tissue evidence="1">Young leaf</tissue>
    </source>
</reference>
<dbReference type="Proteomes" id="UP000290289">
    <property type="component" value="Chromosome 10"/>
</dbReference>
<evidence type="ECO:0000313" key="1">
    <source>
        <dbReference type="EMBL" id="RXH87598.1"/>
    </source>
</evidence>
<protein>
    <submittedName>
        <fullName evidence="1">Uncharacterized protein</fullName>
    </submittedName>
</protein>
<evidence type="ECO:0000313" key="2">
    <source>
        <dbReference type="Proteomes" id="UP000290289"/>
    </source>
</evidence>